<dbReference type="GO" id="GO:0003677">
    <property type="term" value="F:DNA binding"/>
    <property type="evidence" value="ECO:0007669"/>
    <property type="project" value="InterPro"/>
</dbReference>
<dbReference type="SUPFAM" id="SSF52540">
    <property type="entry name" value="P-loop containing nucleoside triphosphate hydrolases"/>
    <property type="match status" value="1"/>
</dbReference>
<dbReference type="Pfam" id="PF00196">
    <property type="entry name" value="GerE"/>
    <property type="match status" value="1"/>
</dbReference>
<dbReference type="InterPro" id="IPR016032">
    <property type="entry name" value="Sig_transdc_resp-reg_C-effctor"/>
</dbReference>
<keyword evidence="2" id="KW-0067">ATP-binding</keyword>
<dbReference type="Gene3D" id="1.10.10.10">
    <property type="entry name" value="Winged helix-like DNA-binding domain superfamily/Winged helix DNA-binding domain"/>
    <property type="match status" value="1"/>
</dbReference>
<dbReference type="SUPFAM" id="SSF46894">
    <property type="entry name" value="C-terminal effector domain of the bipartite response regulators"/>
    <property type="match status" value="1"/>
</dbReference>
<evidence type="ECO:0000256" key="2">
    <source>
        <dbReference type="ARBA" id="ARBA00022840"/>
    </source>
</evidence>
<dbReference type="AlphaFoldDB" id="A0A4R5U036"/>
<dbReference type="EMBL" id="SMTK01000002">
    <property type="protein sequence ID" value="TDK26831.1"/>
    <property type="molecule type" value="Genomic_DNA"/>
</dbReference>
<keyword evidence="1" id="KW-0547">Nucleotide-binding</keyword>
<dbReference type="PROSITE" id="PS00622">
    <property type="entry name" value="HTH_LUXR_1"/>
    <property type="match status" value="1"/>
</dbReference>
<evidence type="ECO:0000259" key="3">
    <source>
        <dbReference type="PROSITE" id="PS50043"/>
    </source>
</evidence>
<dbReference type="InterPro" id="IPR027417">
    <property type="entry name" value="P-loop_NTPase"/>
</dbReference>
<dbReference type="Gene3D" id="3.40.50.300">
    <property type="entry name" value="P-loop containing nucleotide triphosphate hydrolases"/>
    <property type="match status" value="1"/>
</dbReference>
<organism evidence="4 5">
    <name type="scientific">Arthrobacter crusticola</name>
    <dbReference type="NCBI Taxonomy" id="2547960"/>
    <lineage>
        <taxon>Bacteria</taxon>
        <taxon>Bacillati</taxon>
        <taxon>Actinomycetota</taxon>
        <taxon>Actinomycetes</taxon>
        <taxon>Micrococcales</taxon>
        <taxon>Micrococcaceae</taxon>
        <taxon>Arthrobacter</taxon>
    </lineage>
</organism>
<dbReference type="RefSeq" id="WP_133403185.1">
    <property type="nucleotide sequence ID" value="NZ_SMTK01000002.1"/>
</dbReference>
<name>A0A4R5U036_9MICC</name>
<dbReference type="Proteomes" id="UP000295411">
    <property type="component" value="Unassembled WGS sequence"/>
</dbReference>
<dbReference type="GO" id="GO:0005737">
    <property type="term" value="C:cytoplasm"/>
    <property type="evidence" value="ECO:0007669"/>
    <property type="project" value="TreeGrafter"/>
</dbReference>
<evidence type="ECO:0000313" key="5">
    <source>
        <dbReference type="Proteomes" id="UP000295411"/>
    </source>
</evidence>
<evidence type="ECO:0000256" key="1">
    <source>
        <dbReference type="ARBA" id="ARBA00022741"/>
    </source>
</evidence>
<keyword evidence="5" id="KW-1185">Reference proteome</keyword>
<dbReference type="CDD" id="cd06170">
    <property type="entry name" value="LuxR_C_like"/>
    <property type="match status" value="1"/>
</dbReference>
<proteinExistence type="predicted"/>
<feature type="domain" description="HTH luxR-type" evidence="3">
    <location>
        <begin position="818"/>
        <end position="883"/>
    </location>
</feature>
<dbReference type="InterPro" id="IPR036388">
    <property type="entry name" value="WH-like_DNA-bd_sf"/>
</dbReference>
<protein>
    <submittedName>
        <fullName evidence="4">Helix-turn-helix transcriptional regulator</fullName>
    </submittedName>
</protein>
<sequence>MRTTASLVDEDLVGRNPLIEALEHAVTRSDLHGAFVFGEAGMGKTALARHLVDRTLHSAASFLIHPGPALSNAPYAALAPFLGRATARDMESSLSVLRILISFFREESKGRPVLLVVDDAHEVDDDSSHVLSQLVSSRTVRLVAFSRPQEPVSEELVSLCREGLLARFEVGPLDAAEVGEVCTKVLGGELVRGTGERLWEESGGNPLFLRTLLDQSLADGALTETAGVWQLSGEELRVPASLADLVRGICLRLPPQERKAFEALALAEPVPFSALSGITDATAVPNLLEAGLIMSMPGHPAFAVPTHRLYGRIVRGLVPAGRSAVLRAELAAGSTPIPTVGPGRIRHLNWALDCGESVSDAELIEGARLAHRYFDLSSSVRFASAVTGAEHATAARVERARVELARMHLPEAEDLLRGALEAAGQIEVLAAAAVLTVRLRLFQGRPLKDIHTLADRWSAVLQSKHHFTADPPEVDLLRCFIYNLEGRYADAETRLRAIGEDEAAGELNFALAQSLLGEALGATGRGTEGKALTGSGLALVRTNPGLFNDFHAFTLTRHLLVLIHSGEFAEAEAALQDYARRPARDYAFTGGALAALEALLEVRRGRFRLGMEKLGPALEALRRSDNELLLPYTLAVAALASSALGRADRAEALTAEFAAQAHRGSRPLALLAQAFTHAAMLPSSNREHHLDRLKGLAATAAGRTLSAVEKDILEILVALGDEESADRLVALTGTMEGREAAVLNGYAAAVVSGDPERLAAAGDKAELSQKHLVAADAAYRAMRLLAGTGDRRTQRELLQVARRRRQRLEGCSPVLLGDAEEPTKLTAREREIASLALDGASNRAIAAALTVSPRTVEGHLYRIYAKLGITRREELTAEYESIVRPE</sequence>
<dbReference type="OrthoDB" id="3197423at2"/>
<dbReference type="InterPro" id="IPR041664">
    <property type="entry name" value="AAA_16"/>
</dbReference>
<dbReference type="GO" id="GO:0005524">
    <property type="term" value="F:ATP binding"/>
    <property type="evidence" value="ECO:0007669"/>
    <property type="project" value="UniProtKB-KW"/>
</dbReference>
<dbReference type="PANTHER" id="PTHR16305">
    <property type="entry name" value="TESTICULAR SOLUBLE ADENYLYL CYCLASE"/>
    <property type="match status" value="1"/>
</dbReference>
<evidence type="ECO:0000313" key="4">
    <source>
        <dbReference type="EMBL" id="TDK26831.1"/>
    </source>
</evidence>
<dbReference type="PROSITE" id="PS50043">
    <property type="entry name" value="HTH_LUXR_2"/>
    <property type="match status" value="1"/>
</dbReference>
<comment type="caution">
    <text evidence="4">The sequence shown here is derived from an EMBL/GenBank/DDBJ whole genome shotgun (WGS) entry which is preliminary data.</text>
</comment>
<dbReference type="SMART" id="SM00421">
    <property type="entry name" value="HTH_LUXR"/>
    <property type="match status" value="1"/>
</dbReference>
<accession>A0A4R5U036</accession>
<dbReference type="Pfam" id="PF13191">
    <property type="entry name" value="AAA_16"/>
    <property type="match status" value="1"/>
</dbReference>
<gene>
    <name evidence="4" type="ORF">E2F48_06620</name>
</gene>
<dbReference type="PRINTS" id="PR00038">
    <property type="entry name" value="HTHLUXR"/>
</dbReference>
<dbReference type="GO" id="GO:0004016">
    <property type="term" value="F:adenylate cyclase activity"/>
    <property type="evidence" value="ECO:0007669"/>
    <property type="project" value="TreeGrafter"/>
</dbReference>
<reference evidence="4 5" key="1">
    <citation type="submission" date="2019-03" db="EMBL/GenBank/DDBJ databases">
        <title>Arthrobacter sp. nov., an bacterium isolated from biocrust in Mu Us Desert.</title>
        <authorList>
            <person name="Lixiong L."/>
        </authorList>
    </citation>
    <scope>NUCLEOTIDE SEQUENCE [LARGE SCALE GENOMIC DNA]</scope>
    <source>
        <strain evidence="4 5">SLN-3</strain>
    </source>
</reference>
<dbReference type="GO" id="GO:0006355">
    <property type="term" value="P:regulation of DNA-templated transcription"/>
    <property type="evidence" value="ECO:0007669"/>
    <property type="project" value="InterPro"/>
</dbReference>
<dbReference type="PANTHER" id="PTHR16305:SF28">
    <property type="entry name" value="GUANYLATE CYCLASE DOMAIN-CONTAINING PROTEIN"/>
    <property type="match status" value="1"/>
</dbReference>
<dbReference type="InterPro" id="IPR000792">
    <property type="entry name" value="Tscrpt_reg_LuxR_C"/>
</dbReference>